<dbReference type="SUPFAM" id="SSF51735">
    <property type="entry name" value="NAD(P)-binding Rossmann-fold domains"/>
    <property type="match status" value="1"/>
</dbReference>
<feature type="domain" description="UDP-glucose/GDP-mannose dehydrogenase N-terminal" evidence="2">
    <location>
        <begin position="1"/>
        <end position="135"/>
    </location>
</feature>
<dbReference type="PIRSF" id="PIRSF500136">
    <property type="entry name" value="UDP_ManNAc_DH"/>
    <property type="match status" value="1"/>
</dbReference>
<feature type="non-terminal residue" evidence="3">
    <location>
        <position position="136"/>
    </location>
</feature>
<dbReference type="InterPro" id="IPR036291">
    <property type="entry name" value="NAD(P)-bd_dom_sf"/>
</dbReference>
<evidence type="ECO:0000256" key="1">
    <source>
        <dbReference type="ARBA" id="ARBA00006601"/>
    </source>
</evidence>
<dbReference type="GO" id="GO:0051287">
    <property type="term" value="F:NAD binding"/>
    <property type="evidence" value="ECO:0007669"/>
    <property type="project" value="InterPro"/>
</dbReference>
<sequence>VGLGYVGLPLAIEFSRKYKVVGYDINEQRIAELSAGIDRTAEVESSLLKERLSSDHVLEGRLFLTSNLEDIRLCQIYIVTVPTPISKLKTPDLSFLLDATKSIAQILKKGDIVVYESTVYPGCTEEECVPVLEDES</sequence>
<dbReference type="InterPro" id="IPR017476">
    <property type="entry name" value="UDP-Glc/GDP-Man"/>
</dbReference>
<reference evidence="3 4" key="1">
    <citation type="submission" date="2013-11" db="EMBL/GenBank/DDBJ databases">
        <title>Single cell genomics of uncultured Tannerella BU063 (oral taxon 286).</title>
        <authorList>
            <person name="Beall C.J."/>
            <person name="Campbell A.G."/>
            <person name="Griffen A.L."/>
            <person name="Podar M."/>
            <person name="Leys E.J."/>
        </authorList>
    </citation>
    <scope>NUCLEOTIDE SEQUENCE [LARGE SCALE GENOMIC DNA]</scope>
    <source>
        <strain evidence="3">Cell 5</strain>
    </source>
</reference>
<dbReference type="GO" id="GO:0016616">
    <property type="term" value="F:oxidoreductase activity, acting on the CH-OH group of donors, NAD or NADP as acceptor"/>
    <property type="evidence" value="ECO:0007669"/>
    <property type="project" value="InterPro"/>
</dbReference>
<dbReference type="InterPro" id="IPR001732">
    <property type="entry name" value="UDP-Glc/GDP-Man_DH_N"/>
</dbReference>
<organism evidence="3 4">
    <name type="scientific">Tannerella sp. oral taxon BU063 isolate Cell 5</name>
    <dbReference type="NCBI Taxonomy" id="1410950"/>
    <lineage>
        <taxon>Bacteria</taxon>
        <taxon>Pseudomonadati</taxon>
        <taxon>Bacteroidota</taxon>
        <taxon>Bacteroidia</taxon>
        <taxon>Bacteroidales</taxon>
        <taxon>Tannerellaceae</taxon>
        <taxon>Tannerella</taxon>
    </lineage>
</organism>
<evidence type="ECO:0000313" key="4">
    <source>
        <dbReference type="Proteomes" id="UP000018872"/>
    </source>
</evidence>
<dbReference type="Gene3D" id="3.40.50.720">
    <property type="entry name" value="NAD(P)-binding Rossmann-like Domain"/>
    <property type="match status" value="1"/>
</dbReference>
<dbReference type="PANTHER" id="PTHR43491">
    <property type="entry name" value="UDP-N-ACETYL-D-MANNOSAMINE DEHYDROGENASE"/>
    <property type="match status" value="1"/>
</dbReference>
<accession>W2CIY6</accession>
<dbReference type="AlphaFoldDB" id="W2CIY6"/>
<dbReference type="InterPro" id="IPR028359">
    <property type="entry name" value="UDP_ManNAc/GlcNAc_DH"/>
</dbReference>
<comment type="caution">
    <text evidence="3">The sequence shown here is derived from an EMBL/GenBank/DDBJ whole genome shotgun (WGS) entry which is preliminary data.</text>
</comment>
<comment type="similarity">
    <text evidence="1">Belongs to the UDP-glucose/GDP-mannose dehydrogenase family.</text>
</comment>
<proteinExistence type="inferred from homology"/>
<name>W2CIY6_9BACT</name>
<dbReference type="EMBL" id="AYYC01000112">
    <property type="protein sequence ID" value="ETK06437.1"/>
    <property type="molecule type" value="Genomic_DNA"/>
</dbReference>
<dbReference type="PANTHER" id="PTHR43491:SF2">
    <property type="entry name" value="UDP-N-ACETYL-D-MANNOSAMINE DEHYDROGENASE"/>
    <property type="match status" value="1"/>
</dbReference>
<protein>
    <recommendedName>
        <fullName evidence="2">UDP-glucose/GDP-mannose dehydrogenase N-terminal domain-containing protein</fullName>
    </recommendedName>
</protein>
<feature type="non-terminal residue" evidence="3">
    <location>
        <position position="1"/>
    </location>
</feature>
<dbReference type="Proteomes" id="UP000018872">
    <property type="component" value="Unassembled WGS sequence"/>
</dbReference>
<dbReference type="PIRSF" id="PIRSF000124">
    <property type="entry name" value="UDPglc_GDPman_dh"/>
    <property type="match status" value="1"/>
</dbReference>
<evidence type="ECO:0000313" key="3">
    <source>
        <dbReference type="EMBL" id="ETK06437.1"/>
    </source>
</evidence>
<evidence type="ECO:0000259" key="2">
    <source>
        <dbReference type="Pfam" id="PF03721"/>
    </source>
</evidence>
<gene>
    <name evidence="3" type="ORF">T229_00465</name>
</gene>
<dbReference type="GO" id="GO:0016628">
    <property type="term" value="F:oxidoreductase activity, acting on the CH-CH group of donors, NAD or NADP as acceptor"/>
    <property type="evidence" value="ECO:0007669"/>
    <property type="project" value="InterPro"/>
</dbReference>
<dbReference type="GO" id="GO:0000271">
    <property type="term" value="P:polysaccharide biosynthetic process"/>
    <property type="evidence" value="ECO:0007669"/>
    <property type="project" value="InterPro"/>
</dbReference>
<dbReference type="Pfam" id="PF03721">
    <property type="entry name" value="UDPG_MGDP_dh_N"/>
    <property type="match status" value="1"/>
</dbReference>